<evidence type="ECO:0000256" key="1">
    <source>
        <dbReference type="SAM" id="MobiDB-lite"/>
    </source>
</evidence>
<protein>
    <submittedName>
        <fullName evidence="2">Uncharacterized protein</fullName>
    </submittedName>
</protein>
<dbReference type="Proteomes" id="UP000321331">
    <property type="component" value="Unassembled WGS sequence"/>
</dbReference>
<evidence type="ECO:0000313" key="3">
    <source>
        <dbReference type="Proteomes" id="UP000321331"/>
    </source>
</evidence>
<reference evidence="2 3" key="1">
    <citation type="submission" date="2019-07" db="EMBL/GenBank/DDBJ databases">
        <title>The First High-Quality Draft Genome Sequence of the Causal Agent of the Current Panama Disease Epidemic.</title>
        <authorList>
            <person name="Warmington R.J."/>
            <person name="Kay W."/>
            <person name="Jeffries A."/>
            <person name="Bebber D."/>
            <person name="Moore K."/>
            <person name="Studholme D.J."/>
        </authorList>
    </citation>
    <scope>NUCLEOTIDE SEQUENCE [LARGE SCALE GENOMIC DNA]</scope>
    <source>
        <strain evidence="2 3">TR4</strain>
    </source>
</reference>
<proteinExistence type="predicted"/>
<feature type="region of interest" description="Disordered" evidence="1">
    <location>
        <begin position="1"/>
        <end position="56"/>
    </location>
</feature>
<name>A0A5C6SWE2_FUSOC</name>
<comment type="caution">
    <text evidence="2">The sequence shown here is derived from an EMBL/GenBank/DDBJ whole genome shotgun (WGS) entry which is preliminary data.</text>
</comment>
<accession>A0A5C6SWE2</accession>
<dbReference type="AlphaFoldDB" id="A0A5C6SWE2"/>
<gene>
    <name evidence="2" type="ORF">FocTR4_00015484</name>
</gene>
<sequence>MASRGKMVGVTSDNIGKVQNGDTTATLQAPRPRILSTSQPSFTSSESNSPRSLTDPLVQDIDCRSRRYLDYCRLPPPAWLLFILIFFGKSRK</sequence>
<feature type="compositionally biased region" description="Low complexity" evidence="1">
    <location>
        <begin position="36"/>
        <end position="52"/>
    </location>
</feature>
<organism evidence="2 3">
    <name type="scientific">Fusarium oxysporum f. sp. cubense</name>
    <dbReference type="NCBI Taxonomy" id="61366"/>
    <lineage>
        <taxon>Eukaryota</taxon>
        <taxon>Fungi</taxon>
        <taxon>Dikarya</taxon>
        <taxon>Ascomycota</taxon>
        <taxon>Pezizomycotina</taxon>
        <taxon>Sordariomycetes</taxon>
        <taxon>Hypocreomycetidae</taxon>
        <taxon>Hypocreales</taxon>
        <taxon>Nectriaceae</taxon>
        <taxon>Fusarium</taxon>
        <taxon>Fusarium oxysporum species complex</taxon>
    </lineage>
</organism>
<evidence type="ECO:0000313" key="2">
    <source>
        <dbReference type="EMBL" id="TXC02862.1"/>
    </source>
</evidence>
<dbReference type="EMBL" id="VMNF01000008">
    <property type="protein sequence ID" value="TXC02862.1"/>
    <property type="molecule type" value="Genomic_DNA"/>
</dbReference>